<organism evidence="3 4">
    <name type="scientific">Cytospora mali</name>
    <name type="common">Apple Valsa canker fungus</name>
    <name type="synonym">Valsa mali</name>
    <dbReference type="NCBI Taxonomy" id="578113"/>
    <lineage>
        <taxon>Eukaryota</taxon>
        <taxon>Fungi</taxon>
        <taxon>Dikarya</taxon>
        <taxon>Ascomycota</taxon>
        <taxon>Pezizomycotina</taxon>
        <taxon>Sordariomycetes</taxon>
        <taxon>Sordariomycetidae</taxon>
        <taxon>Diaporthales</taxon>
        <taxon>Cytosporaceae</taxon>
        <taxon>Cytospora</taxon>
    </lineage>
</organism>
<evidence type="ECO:0000256" key="1">
    <source>
        <dbReference type="SAM" id="MobiDB-lite"/>
    </source>
</evidence>
<evidence type="ECO:0000259" key="2">
    <source>
        <dbReference type="SMART" id="SM00555"/>
    </source>
</evidence>
<dbReference type="GO" id="GO:0005078">
    <property type="term" value="F:MAP-kinase scaffold activity"/>
    <property type="evidence" value="ECO:0007669"/>
    <property type="project" value="TreeGrafter"/>
</dbReference>
<dbReference type="EMBL" id="KN714685">
    <property type="protein sequence ID" value="KUI56077.1"/>
    <property type="molecule type" value="Genomic_DNA"/>
</dbReference>
<name>A0A194UWH6_CYTMA</name>
<feature type="region of interest" description="Disordered" evidence="1">
    <location>
        <begin position="152"/>
        <end position="176"/>
    </location>
</feature>
<dbReference type="PANTHER" id="PTHR21601">
    <property type="entry name" value="SPA2 PROTEIN"/>
    <property type="match status" value="1"/>
</dbReference>
<feature type="compositionally biased region" description="Polar residues" evidence="1">
    <location>
        <begin position="53"/>
        <end position="63"/>
    </location>
</feature>
<accession>A0A194UWH6</accession>
<proteinExistence type="predicted"/>
<dbReference type="PANTHER" id="PTHR21601:SF0">
    <property type="entry name" value="PROTEIN SPA2-RELATED"/>
    <property type="match status" value="1"/>
</dbReference>
<dbReference type="Proteomes" id="UP000078576">
    <property type="component" value="Unassembled WGS sequence"/>
</dbReference>
<dbReference type="STRING" id="694573.A0A194UWH6"/>
<dbReference type="AlphaFoldDB" id="A0A194UWH6"/>
<keyword evidence="4" id="KW-1185">Reference proteome</keyword>
<dbReference type="InterPro" id="IPR013724">
    <property type="entry name" value="GIT_SHD"/>
</dbReference>
<reference evidence="4" key="1">
    <citation type="submission" date="2014-12" db="EMBL/GenBank/DDBJ databases">
        <title>Genome Sequence of Valsa Canker Pathogens Uncovers a Specific Adaption of Colonization on Woody Bark.</title>
        <authorList>
            <person name="Yin Z."/>
            <person name="Liu H."/>
            <person name="Gao X."/>
            <person name="Li Z."/>
            <person name="Song N."/>
            <person name="Ke X."/>
            <person name="Dai Q."/>
            <person name="Wu Y."/>
            <person name="Sun Y."/>
            <person name="Xu J.-R."/>
            <person name="Kang Z.K."/>
            <person name="Wang L."/>
            <person name="Huang L."/>
        </authorList>
    </citation>
    <scope>NUCLEOTIDE SEQUENCE [LARGE SCALE GENOMIC DNA]</scope>
    <source>
        <strain evidence="4">SXYL134</strain>
    </source>
</reference>
<evidence type="ECO:0000313" key="3">
    <source>
        <dbReference type="EMBL" id="KUI56077.1"/>
    </source>
</evidence>
<sequence>MALRISASFYEVDEALLTESFSGESQQEAAVDAVEREPEPQARPTCWHRATPNPRSETSSAFPSTGAVVGNWVDGRLEKDTDPVRVDQNDTEELLRERYYILENYLGTSPYGMHVGASSGHALAKIRRLTSSQLFEFSTDILDELYRREPSIQDPSQVPQPDAARPPFLEPQGHFHPKRNEARQNLSSLGPARFHDFVNDLYNELVSRHPRSLVNDISA</sequence>
<gene>
    <name evidence="3" type="ORF">VP1G_10788</name>
</gene>
<feature type="domain" description="GIT Spa2 homology (SHD)" evidence="2">
    <location>
        <begin position="122"/>
        <end position="152"/>
    </location>
</feature>
<dbReference type="InterPro" id="IPR039892">
    <property type="entry name" value="Spa2/Sph1"/>
</dbReference>
<protein>
    <submittedName>
        <fullName evidence="3">Protein SPA2</fullName>
    </submittedName>
</protein>
<feature type="region of interest" description="Disordered" evidence="1">
    <location>
        <begin position="21"/>
        <end position="65"/>
    </location>
</feature>
<evidence type="ECO:0000313" key="4">
    <source>
        <dbReference type="Proteomes" id="UP000078576"/>
    </source>
</evidence>
<dbReference type="SMART" id="SM00555">
    <property type="entry name" value="GIT"/>
    <property type="match status" value="2"/>
</dbReference>
<dbReference type="OrthoDB" id="5588096at2759"/>
<feature type="domain" description="GIT Spa2 homology (SHD)" evidence="2">
    <location>
        <begin position="182"/>
        <end position="212"/>
    </location>
</feature>
<dbReference type="Pfam" id="PF08518">
    <property type="entry name" value="GIT_SHD"/>
    <property type="match status" value="1"/>
</dbReference>